<evidence type="ECO:0000313" key="1">
    <source>
        <dbReference type="EMBL" id="MPM12202.1"/>
    </source>
</evidence>
<gene>
    <name evidence="1" type="ORF">SDC9_58554</name>
</gene>
<dbReference type="Gene3D" id="3.10.420.10">
    <property type="entry name" value="SecB-like"/>
    <property type="match status" value="1"/>
</dbReference>
<reference evidence="1" key="1">
    <citation type="submission" date="2019-08" db="EMBL/GenBank/DDBJ databases">
        <authorList>
            <person name="Kucharzyk K."/>
            <person name="Murdoch R.W."/>
            <person name="Higgins S."/>
            <person name="Loffler F."/>
        </authorList>
    </citation>
    <scope>NUCLEOTIDE SEQUENCE</scope>
</reference>
<proteinExistence type="predicted"/>
<accession>A0A644X7R3</accession>
<comment type="caution">
    <text evidence="1">The sequence shown here is derived from an EMBL/GenBank/DDBJ whole genome shotgun (WGS) entry which is preliminary data.</text>
</comment>
<sequence length="134" mass="15190">MVIVNMERHATREITFKTSIEPGATLALRDSFSFNVEYYDNNTKGIAKYIHHRQENSPDPRFELSVTMLGYFTCGGVRTEEDKKHAHLQAYGQLFPYMRSLIAAMTATSGLPSMIIPKNAMDWDSIVIDGREGK</sequence>
<name>A0A644X7R3_9ZZZZ</name>
<organism evidence="1">
    <name type="scientific">bioreactor metagenome</name>
    <dbReference type="NCBI Taxonomy" id="1076179"/>
    <lineage>
        <taxon>unclassified sequences</taxon>
        <taxon>metagenomes</taxon>
        <taxon>ecological metagenomes</taxon>
    </lineage>
</organism>
<evidence type="ECO:0008006" key="2">
    <source>
        <dbReference type="Google" id="ProtNLM"/>
    </source>
</evidence>
<dbReference type="EMBL" id="VSSQ01001935">
    <property type="protein sequence ID" value="MPM12202.1"/>
    <property type="molecule type" value="Genomic_DNA"/>
</dbReference>
<dbReference type="SUPFAM" id="SSF54611">
    <property type="entry name" value="SecB-like"/>
    <property type="match status" value="1"/>
</dbReference>
<protein>
    <recommendedName>
        <fullName evidence="2">Protein-export protein SecB</fullName>
    </recommendedName>
</protein>
<dbReference type="AlphaFoldDB" id="A0A644X7R3"/>
<dbReference type="InterPro" id="IPR035958">
    <property type="entry name" value="SecB-like_sf"/>
</dbReference>